<feature type="compositionally biased region" description="Basic and acidic residues" evidence="1">
    <location>
        <begin position="1"/>
        <end position="17"/>
    </location>
</feature>
<feature type="compositionally biased region" description="Polar residues" evidence="1">
    <location>
        <begin position="18"/>
        <end position="28"/>
    </location>
</feature>
<dbReference type="OrthoDB" id="3778454at2759"/>
<name>A0A6A5S845_9PLEO</name>
<evidence type="ECO:0000256" key="1">
    <source>
        <dbReference type="SAM" id="MobiDB-lite"/>
    </source>
</evidence>
<protein>
    <submittedName>
        <fullName evidence="2">Uncharacterized protein</fullName>
    </submittedName>
</protein>
<dbReference type="AlphaFoldDB" id="A0A6A5S845"/>
<feature type="region of interest" description="Disordered" evidence="1">
    <location>
        <begin position="99"/>
        <end position="130"/>
    </location>
</feature>
<proteinExistence type="predicted"/>
<evidence type="ECO:0000313" key="2">
    <source>
        <dbReference type="EMBL" id="KAF1936841.1"/>
    </source>
</evidence>
<organism evidence="2 3">
    <name type="scientific">Clathrospora elynae</name>
    <dbReference type="NCBI Taxonomy" id="706981"/>
    <lineage>
        <taxon>Eukaryota</taxon>
        <taxon>Fungi</taxon>
        <taxon>Dikarya</taxon>
        <taxon>Ascomycota</taxon>
        <taxon>Pezizomycotina</taxon>
        <taxon>Dothideomycetes</taxon>
        <taxon>Pleosporomycetidae</taxon>
        <taxon>Pleosporales</taxon>
        <taxon>Diademaceae</taxon>
        <taxon>Clathrospora</taxon>
    </lineage>
</organism>
<sequence length="320" mass="36319">MAHTFYHHENSPRHDRTSLSGETMSDSANGPEAYLATAPNMSSRSTTKSKRYSNTSTNKTQSRQMDRGLIDMLQDIQTELVTHRSIMLDMQARLSQLESASSLDHKPNVPSRYGGQNGHDAQTERTSSAAREARDWWNSCQKLLQSRGPPSNASEFLKSPARFSGFDFNFDLLKTIPDMPTVTPRLDDVPGLTPSSDRDYRLEQGLDTYKEVYLSPTHPRTLYHEAMSDIKEHIVEFDRIRITAPWILSSPPRSARSRSTVSWFRGDDMTVLPAVLVPTPVHPPRSYWIKNLFTNKTLLKSQKAEPGHLTERRSGLSLRF</sequence>
<keyword evidence="3" id="KW-1185">Reference proteome</keyword>
<evidence type="ECO:0000313" key="3">
    <source>
        <dbReference type="Proteomes" id="UP000800038"/>
    </source>
</evidence>
<feature type="region of interest" description="Disordered" evidence="1">
    <location>
        <begin position="1"/>
        <end position="66"/>
    </location>
</feature>
<accession>A0A6A5S845</accession>
<feature type="compositionally biased region" description="Low complexity" evidence="1">
    <location>
        <begin position="42"/>
        <end position="60"/>
    </location>
</feature>
<gene>
    <name evidence="2" type="ORF">EJ02DRAFT_73713</name>
</gene>
<dbReference type="Proteomes" id="UP000800038">
    <property type="component" value="Unassembled WGS sequence"/>
</dbReference>
<reference evidence="2" key="1">
    <citation type="journal article" date="2020" name="Stud. Mycol.">
        <title>101 Dothideomycetes genomes: a test case for predicting lifestyles and emergence of pathogens.</title>
        <authorList>
            <person name="Haridas S."/>
            <person name="Albert R."/>
            <person name="Binder M."/>
            <person name="Bloem J."/>
            <person name="Labutti K."/>
            <person name="Salamov A."/>
            <person name="Andreopoulos B."/>
            <person name="Baker S."/>
            <person name="Barry K."/>
            <person name="Bills G."/>
            <person name="Bluhm B."/>
            <person name="Cannon C."/>
            <person name="Castanera R."/>
            <person name="Culley D."/>
            <person name="Daum C."/>
            <person name="Ezra D."/>
            <person name="Gonzalez J."/>
            <person name="Henrissat B."/>
            <person name="Kuo A."/>
            <person name="Liang C."/>
            <person name="Lipzen A."/>
            <person name="Lutzoni F."/>
            <person name="Magnuson J."/>
            <person name="Mondo S."/>
            <person name="Nolan M."/>
            <person name="Ohm R."/>
            <person name="Pangilinan J."/>
            <person name="Park H.-J."/>
            <person name="Ramirez L."/>
            <person name="Alfaro M."/>
            <person name="Sun H."/>
            <person name="Tritt A."/>
            <person name="Yoshinaga Y."/>
            <person name="Zwiers L.-H."/>
            <person name="Turgeon B."/>
            <person name="Goodwin S."/>
            <person name="Spatafora J."/>
            <person name="Crous P."/>
            <person name="Grigoriev I."/>
        </authorList>
    </citation>
    <scope>NUCLEOTIDE SEQUENCE</scope>
    <source>
        <strain evidence="2">CBS 161.51</strain>
    </source>
</reference>
<dbReference type="EMBL" id="ML976166">
    <property type="protein sequence ID" value="KAF1936841.1"/>
    <property type="molecule type" value="Genomic_DNA"/>
</dbReference>